<dbReference type="InterPro" id="IPR036388">
    <property type="entry name" value="WH-like_DNA-bd_sf"/>
</dbReference>
<accession>A0ABT2MYJ6</accession>
<dbReference type="Pfam" id="PF02082">
    <property type="entry name" value="Rrf2"/>
    <property type="match status" value="1"/>
</dbReference>
<dbReference type="PROSITE" id="PS51197">
    <property type="entry name" value="HTH_RRF2_2"/>
    <property type="match status" value="1"/>
</dbReference>
<sequence>MKLTTRGHYSVKALLDLSLQPQFGPTSVKAIADRQDLPAPYLEKLLMEMRRAGLVKSLRGATGGYQLARHPAQISLGQILEAVGETIDPFPRTSPGSEQAEDWVTDRLWHQLHQKLKESLYTISLEDLYFDARSWQASQGEETNFVV</sequence>
<evidence type="ECO:0000313" key="1">
    <source>
        <dbReference type="EMBL" id="MCT7969833.1"/>
    </source>
</evidence>
<dbReference type="PANTHER" id="PTHR33221:SF16">
    <property type="entry name" value="HTH-TYPE TRANSCRIPTIONAL REGULATOR SLR0846-RELATED"/>
    <property type="match status" value="1"/>
</dbReference>
<dbReference type="Gene3D" id="1.10.10.10">
    <property type="entry name" value="Winged helix-like DNA-binding domain superfamily/Winged helix DNA-binding domain"/>
    <property type="match status" value="1"/>
</dbReference>
<dbReference type="InterPro" id="IPR036390">
    <property type="entry name" value="WH_DNA-bd_sf"/>
</dbReference>
<evidence type="ECO:0000313" key="2">
    <source>
        <dbReference type="Proteomes" id="UP001525890"/>
    </source>
</evidence>
<dbReference type="InterPro" id="IPR000944">
    <property type="entry name" value="Tscrpt_reg_Rrf2"/>
</dbReference>
<reference evidence="1 2" key="1">
    <citation type="journal article" date="2022" name="Front. Microbiol.">
        <title>High genomic differentiation and limited gene flow indicate recent cryptic speciation within the genus Laspinema (cyanobacteria).</title>
        <authorList>
            <person name="Stanojkovic A."/>
            <person name="Skoupy S."/>
            <person name="Skaloud P."/>
            <person name="Dvorak P."/>
        </authorList>
    </citation>
    <scope>NUCLEOTIDE SEQUENCE [LARGE SCALE GENOMIC DNA]</scope>
    <source>
        <strain evidence="1 2">D2a</strain>
    </source>
</reference>
<organism evidence="1 2">
    <name type="scientific">Laspinema palackyanum D2a</name>
    <dbReference type="NCBI Taxonomy" id="2953684"/>
    <lineage>
        <taxon>Bacteria</taxon>
        <taxon>Bacillati</taxon>
        <taxon>Cyanobacteriota</taxon>
        <taxon>Cyanophyceae</taxon>
        <taxon>Oscillatoriophycideae</taxon>
        <taxon>Oscillatoriales</taxon>
        <taxon>Laspinemataceae</taxon>
        <taxon>Laspinema</taxon>
        <taxon>Laspinema palackyanum</taxon>
    </lineage>
</organism>
<dbReference type="NCBIfam" id="TIGR00738">
    <property type="entry name" value="rrf2_super"/>
    <property type="match status" value="1"/>
</dbReference>
<proteinExistence type="predicted"/>
<keyword evidence="2" id="KW-1185">Reference proteome</keyword>
<dbReference type="SUPFAM" id="SSF46785">
    <property type="entry name" value="Winged helix' DNA-binding domain"/>
    <property type="match status" value="1"/>
</dbReference>
<comment type="caution">
    <text evidence="1">The sequence shown here is derived from an EMBL/GenBank/DDBJ whole genome shotgun (WGS) entry which is preliminary data.</text>
</comment>
<gene>
    <name evidence="1" type="ORF">NG799_26310</name>
</gene>
<dbReference type="PANTHER" id="PTHR33221">
    <property type="entry name" value="WINGED HELIX-TURN-HELIX TRANSCRIPTIONAL REGULATOR, RRF2 FAMILY"/>
    <property type="match status" value="1"/>
</dbReference>
<dbReference type="EMBL" id="JAMXFF010000061">
    <property type="protein sequence ID" value="MCT7969833.1"/>
    <property type="molecule type" value="Genomic_DNA"/>
</dbReference>
<protein>
    <submittedName>
        <fullName evidence="1">RrF2 family transcriptional regulator</fullName>
    </submittedName>
</protein>
<dbReference type="Proteomes" id="UP001525890">
    <property type="component" value="Unassembled WGS sequence"/>
</dbReference>
<dbReference type="RefSeq" id="WP_368009278.1">
    <property type="nucleotide sequence ID" value="NZ_JAMXFF010000061.1"/>
</dbReference>
<name>A0ABT2MYJ6_9CYAN</name>